<organism evidence="1 2">
    <name type="scientific">Pistacia integerrima</name>
    <dbReference type="NCBI Taxonomy" id="434235"/>
    <lineage>
        <taxon>Eukaryota</taxon>
        <taxon>Viridiplantae</taxon>
        <taxon>Streptophyta</taxon>
        <taxon>Embryophyta</taxon>
        <taxon>Tracheophyta</taxon>
        <taxon>Spermatophyta</taxon>
        <taxon>Magnoliopsida</taxon>
        <taxon>eudicotyledons</taxon>
        <taxon>Gunneridae</taxon>
        <taxon>Pentapetalae</taxon>
        <taxon>rosids</taxon>
        <taxon>malvids</taxon>
        <taxon>Sapindales</taxon>
        <taxon>Anacardiaceae</taxon>
        <taxon>Pistacia</taxon>
    </lineage>
</organism>
<protein>
    <submittedName>
        <fullName evidence="1">Uncharacterized protein</fullName>
    </submittedName>
</protein>
<proteinExistence type="predicted"/>
<dbReference type="Proteomes" id="UP001163603">
    <property type="component" value="Chromosome 15"/>
</dbReference>
<sequence length="128" mass="14579">MTGKSGKHFSLNENSKKITKRTPPTAHHDQKRSLNGLTMELRSQNAAAIFLQSSNTGNSNRLPGPEQWCPESDSCLSQLFFFLTISWRNYMHTSLIMLASLDCTAHIGQSKRGDWKEEVYQKVFRYAP</sequence>
<accession>A0ACC0X457</accession>
<reference evidence="2" key="1">
    <citation type="journal article" date="2023" name="G3 (Bethesda)">
        <title>Genome assembly and association tests identify interacting loci associated with vigor, precocity, and sex in interspecific pistachio rootstocks.</title>
        <authorList>
            <person name="Palmer W."/>
            <person name="Jacygrad E."/>
            <person name="Sagayaradj S."/>
            <person name="Cavanaugh K."/>
            <person name="Han R."/>
            <person name="Bertier L."/>
            <person name="Beede B."/>
            <person name="Kafkas S."/>
            <person name="Golino D."/>
            <person name="Preece J."/>
            <person name="Michelmore R."/>
        </authorList>
    </citation>
    <scope>NUCLEOTIDE SEQUENCE [LARGE SCALE GENOMIC DNA]</scope>
</reference>
<name>A0ACC0X457_9ROSI</name>
<comment type="caution">
    <text evidence="1">The sequence shown here is derived from an EMBL/GenBank/DDBJ whole genome shotgun (WGS) entry which is preliminary data.</text>
</comment>
<gene>
    <name evidence="1" type="ORF">Pint_30224</name>
</gene>
<evidence type="ECO:0000313" key="1">
    <source>
        <dbReference type="EMBL" id="KAJ0008364.1"/>
    </source>
</evidence>
<evidence type="ECO:0000313" key="2">
    <source>
        <dbReference type="Proteomes" id="UP001163603"/>
    </source>
</evidence>
<dbReference type="EMBL" id="CM047750">
    <property type="protein sequence ID" value="KAJ0008364.1"/>
    <property type="molecule type" value="Genomic_DNA"/>
</dbReference>
<keyword evidence="2" id="KW-1185">Reference proteome</keyword>